<dbReference type="PANTHER" id="PTHR45138">
    <property type="entry name" value="REGULATORY COMPONENTS OF SENSORY TRANSDUCTION SYSTEM"/>
    <property type="match status" value="1"/>
</dbReference>
<dbReference type="Gene3D" id="3.30.70.270">
    <property type="match status" value="1"/>
</dbReference>
<dbReference type="SUPFAM" id="SSF63829">
    <property type="entry name" value="Calcium-dependent phosphotriesterase"/>
    <property type="match status" value="1"/>
</dbReference>
<comment type="caution">
    <text evidence="5">The sequence shown here is derived from an EMBL/GenBank/DDBJ whole genome shotgun (WGS) entry which is preliminary data.</text>
</comment>
<dbReference type="EC" id="2.7.7.65" evidence="1"/>
<dbReference type="Pfam" id="PF07495">
    <property type="entry name" value="Y_Y_Y"/>
    <property type="match status" value="1"/>
</dbReference>
<keyword evidence="3" id="KW-0732">Signal</keyword>
<protein>
    <recommendedName>
        <fullName evidence="1">diguanylate cyclase</fullName>
        <ecNumber evidence="1">2.7.7.65</ecNumber>
    </recommendedName>
</protein>
<name>A0ABX1R2J1_9ALTE</name>
<dbReference type="NCBIfam" id="TIGR00254">
    <property type="entry name" value="GGDEF"/>
    <property type="match status" value="1"/>
</dbReference>
<dbReference type="SMART" id="SM00267">
    <property type="entry name" value="GGDEF"/>
    <property type="match status" value="1"/>
</dbReference>
<dbReference type="EMBL" id="JAATNW010000006">
    <property type="protein sequence ID" value="NMH60689.1"/>
    <property type="molecule type" value="Genomic_DNA"/>
</dbReference>
<organism evidence="5 6">
    <name type="scientific">Alteromonas ponticola</name>
    <dbReference type="NCBI Taxonomy" id="2720613"/>
    <lineage>
        <taxon>Bacteria</taxon>
        <taxon>Pseudomonadati</taxon>
        <taxon>Pseudomonadota</taxon>
        <taxon>Gammaproteobacteria</taxon>
        <taxon>Alteromonadales</taxon>
        <taxon>Alteromonadaceae</taxon>
        <taxon>Alteromonas/Salinimonas group</taxon>
        <taxon>Alteromonas</taxon>
    </lineage>
</organism>
<keyword evidence="2" id="KW-0812">Transmembrane</keyword>
<dbReference type="PANTHER" id="PTHR45138:SF6">
    <property type="entry name" value="DIGUANYLATE CYCLASE DGCN"/>
    <property type="match status" value="1"/>
</dbReference>
<gene>
    <name evidence="5" type="ORF">HCJ96_11695</name>
</gene>
<evidence type="ECO:0000256" key="1">
    <source>
        <dbReference type="ARBA" id="ARBA00012528"/>
    </source>
</evidence>
<feature type="chain" id="PRO_5046011064" description="diguanylate cyclase" evidence="3">
    <location>
        <begin position="27"/>
        <end position="1051"/>
    </location>
</feature>
<keyword evidence="2" id="KW-0472">Membrane</keyword>
<evidence type="ECO:0000313" key="5">
    <source>
        <dbReference type="EMBL" id="NMH60689.1"/>
    </source>
</evidence>
<feature type="signal peptide" evidence="3">
    <location>
        <begin position="1"/>
        <end position="26"/>
    </location>
</feature>
<dbReference type="InterPro" id="IPR029787">
    <property type="entry name" value="Nucleotide_cyclase"/>
</dbReference>
<evidence type="ECO:0000313" key="6">
    <source>
        <dbReference type="Proteomes" id="UP000709336"/>
    </source>
</evidence>
<keyword evidence="2" id="KW-1133">Transmembrane helix</keyword>
<reference evidence="5 6" key="1">
    <citation type="submission" date="2020-03" db="EMBL/GenBank/DDBJ databases">
        <title>Alteromonas ponticola sp. nov., isolated from seawater.</title>
        <authorList>
            <person name="Yoon J.-H."/>
            <person name="Kim Y.-O."/>
        </authorList>
    </citation>
    <scope>NUCLEOTIDE SEQUENCE [LARGE SCALE GENOMIC DNA]</scope>
    <source>
        <strain evidence="5 6">MYP5</strain>
    </source>
</reference>
<dbReference type="Gene3D" id="2.60.40.10">
    <property type="entry name" value="Immunoglobulins"/>
    <property type="match status" value="1"/>
</dbReference>
<accession>A0ABX1R2J1</accession>
<sequence>MTTQIRFSHCLRCLVFCICLISGVQADTLFEHPIFHSPLANVSGIDGDIVSITEDKRGFIWFVSSNGLWRWDSHIAERATFADASSEKFSPIVQTVTTDSHGQVWVGTNRGLYRLDSDKRILREVSSAVAVLSIQDIAVVNDSSTAIYFATDRAVYRYSPAADKLAAVTMPYEARIHALHTQGTRLFVGTGNGLLVLDVSQATPILEEVAGFPSAVRISAITSTASQQLLVGTASQGLFVQTGAQQFAQHRLNEQAEPWIYALTVVNPSTVLLGTFGKGLFLFDLSSAAVKHSTFDPLHPAGLASDNIWTLLTDSRGLVWLGANTTLQLYDATNPGLKHILGGTTSEVGLHQRQVHAVQAFDAFLIAATGSGGLEKLDPVSGESMRLLEQSKDPIETLALIEDGRLFASSNFASTLIDLSSTAHQDLMIPGRPVKKYTAAIAQTDETLWVGGTDGLWAYQPASKKAENWLLNTNLERRIASLLATKERLWIGTWQGLLILNYPNAEIAEVEIAPQSPVLLKEQFIADLYQDSLNQLWAGTSNAGLFVYREQHGWQQLDVDANQAGGTIEAIAGEVNGKIYASTSKHIVAVDIESLEVSSVVTGPAAINAPFRRGAATIMHNDVVVFGGANGLTLLEPAKLTGSATPLSIVLTEGTILTADNKTLSPSLLSSQMEAPALARRISFEFTALDYLTPAQLVYRYRLNGFDEDWTVVDSEHRVATFTQLDPGRYQLQVHYSDDGVNWQPNGIERTIIVPAAWYQTWVTKTVLFLFVALILLGLHRLRVNKLHARQLILEQRVAARTAELVDANKVLQQQAQALRDASLTDALTGLHNRRFLTQNIERDVAKLDRYYADCHRNAVTPDDTSDLLFFLIDIDHFKSINDNYGHPIGDKVLVETAARLTQVFREIDYLIRWGGEEFLVVVHDTPRADAAALAERVRNCIRTEQYDIKENEAISVTCSIGYAAYPLDSTYFASISWETTIGIADLALYAAKNNHRDTWLGFTMTNDKTNKQAVQKIQQEPAFVFEYGKIEKRLQRADCDSSFAMANEES</sequence>
<evidence type="ECO:0000256" key="3">
    <source>
        <dbReference type="SAM" id="SignalP"/>
    </source>
</evidence>
<dbReference type="Gene3D" id="2.130.10.10">
    <property type="entry name" value="YVTN repeat-like/Quinoprotein amine dehydrogenase"/>
    <property type="match status" value="2"/>
</dbReference>
<feature type="transmembrane region" description="Helical" evidence="2">
    <location>
        <begin position="757"/>
        <end position="779"/>
    </location>
</feature>
<dbReference type="RefSeq" id="WP_169211253.1">
    <property type="nucleotide sequence ID" value="NZ_JAATNW010000006.1"/>
</dbReference>
<dbReference type="InterPro" id="IPR043128">
    <property type="entry name" value="Rev_trsase/Diguanyl_cyclase"/>
</dbReference>
<proteinExistence type="predicted"/>
<dbReference type="InterPro" id="IPR015943">
    <property type="entry name" value="WD40/YVTN_repeat-like_dom_sf"/>
</dbReference>
<dbReference type="Pfam" id="PF00990">
    <property type="entry name" value="GGDEF"/>
    <property type="match status" value="1"/>
</dbReference>
<dbReference type="InterPro" id="IPR050469">
    <property type="entry name" value="Diguanylate_Cyclase"/>
</dbReference>
<evidence type="ECO:0000256" key="2">
    <source>
        <dbReference type="SAM" id="Phobius"/>
    </source>
</evidence>
<dbReference type="Proteomes" id="UP000709336">
    <property type="component" value="Unassembled WGS sequence"/>
</dbReference>
<dbReference type="SUPFAM" id="SSF50998">
    <property type="entry name" value="Quinoprotein alcohol dehydrogenase-like"/>
    <property type="match status" value="1"/>
</dbReference>
<dbReference type="InterPro" id="IPR011047">
    <property type="entry name" value="Quinoprotein_ADH-like_sf"/>
</dbReference>
<feature type="domain" description="GGDEF" evidence="4">
    <location>
        <begin position="866"/>
        <end position="1005"/>
    </location>
</feature>
<dbReference type="InterPro" id="IPR011123">
    <property type="entry name" value="Y_Y_Y"/>
</dbReference>
<dbReference type="InterPro" id="IPR013783">
    <property type="entry name" value="Ig-like_fold"/>
</dbReference>
<evidence type="ECO:0000259" key="4">
    <source>
        <dbReference type="PROSITE" id="PS50887"/>
    </source>
</evidence>
<dbReference type="SUPFAM" id="SSF55073">
    <property type="entry name" value="Nucleotide cyclase"/>
    <property type="match status" value="1"/>
</dbReference>
<dbReference type="CDD" id="cd01949">
    <property type="entry name" value="GGDEF"/>
    <property type="match status" value="1"/>
</dbReference>
<dbReference type="PROSITE" id="PS50887">
    <property type="entry name" value="GGDEF"/>
    <property type="match status" value="1"/>
</dbReference>
<dbReference type="InterPro" id="IPR000160">
    <property type="entry name" value="GGDEF_dom"/>
</dbReference>
<keyword evidence="6" id="KW-1185">Reference proteome</keyword>